<dbReference type="InterPro" id="IPR020843">
    <property type="entry name" value="ER"/>
</dbReference>
<name>A0A1G7R1X7_9PSEU</name>
<evidence type="ECO:0000313" key="4">
    <source>
        <dbReference type="Proteomes" id="UP000199623"/>
    </source>
</evidence>
<dbReference type="InterPro" id="IPR051603">
    <property type="entry name" value="Zinc-ADH_QOR/CCCR"/>
</dbReference>
<dbReference type="AlphaFoldDB" id="A0A1G7R1X7"/>
<dbReference type="SUPFAM" id="SSF50129">
    <property type="entry name" value="GroES-like"/>
    <property type="match status" value="1"/>
</dbReference>
<dbReference type="EMBL" id="FNCC01000005">
    <property type="protein sequence ID" value="SDG03950.1"/>
    <property type="molecule type" value="Genomic_DNA"/>
</dbReference>
<dbReference type="SMART" id="SM00829">
    <property type="entry name" value="PKS_ER"/>
    <property type="match status" value="1"/>
</dbReference>
<sequence>MKAVVYSRHGGPEVLSLTERDVPEPGPGEVRVRVVVSAVNPTDWKARTGLVLADAPDIPETVPNQDGAGVVDAVGPDVTGYAVGDRVWLILAAAYGPDAGTAQEYAVLPVEKLAPLPDGVGFDEGAGFGIPALTAHRALTVGEDGPSRLAPGALEGKTVLVSGGAGAVGNAAIQLARWAGAVVVTTVSNDAKAALAEAAGAHHVLRYPDAQLGSRIREIAPEGVDLVVEVAASVNAELNLEVLRTRGTIAIYGDDRGTGMLSLEFMANVSLNVRYQYLVLYTVGVDKLLAGAEDVNAALADGGLRLGEDRGVPVHRFPLADTAEAHRAVENGVTGKVLIDVSPAS</sequence>
<dbReference type="RefSeq" id="WP_090048689.1">
    <property type="nucleotide sequence ID" value="NZ_FNCC01000005.1"/>
</dbReference>
<keyword evidence="4" id="KW-1185">Reference proteome</keyword>
<dbReference type="InterPro" id="IPR013149">
    <property type="entry name" value="ADH-like_C"/>
</dbReference>
<evidence type="ECO:0000313" key="3">
    <source>
        <dbReference type="EMBL" id="SDG03950.1"/>
    </source>
</evidence>
<accession>A0A1G7R1X7</accession>
<gene>
    <name evidence="3" type="ORF">SAMN05216553_10521</name>
</gene>
<proteinExistence type="predicted"/>
<evidence type="ECO:0000256" key="1">
    <source>
        <dbReference type="ARBA" id="ARBA00022857"/>
    </source>
</evidence>
<dbReference type="PANTHER" id="PTHR44154:SF1">
    <property type="entry name" value="QUINONE OXIDOREDUCTASE"/>
    <property type="match status" value="1"/>
</dbReference>
<feature type="domain" description="Enoyl reductase (ER)" evidence="2">
    <location>
        <begin position="10"/>
        <end position="339"/>
    </location>
</feature>
<dbReference type="SUPFAM" id="SSF51735">
    <property type="entry name" value="NAD(P)-binding Rossmann-fold domains"/>
    <property type="match status" value="1"/>
</dbReference>
<evidence type="ECO:0000259" key="2">
    <source>
        <dbReference type="SMART" id="SM00829"/>
    </source>
</evidence>
<protein>
    <submittedName>
        <fullName evidence="3">NADPH2:quinone reductase</fullName>
    </submittedName>
</protein>
<keyword evidence="1" id="KW-0521">NADP</keyword>
<reference evidence="4" key="1">
    <citation type="submission" date="2016-10" db="EMBL/GenBank/DDBJ databases">
        <authorList>
            <person name="Varghese N."/>
            <person name="Submissions S."/>
        </authorList>
    </citation>
    <scope>NUCLEOTIDE SEQUENCE [LARGE SCALE GENOMIC DNA]</scope>
    <source>
        <strain evidence="4">CGMCC 4.3506</strain>
    </source>
</reference>
<dbReference type="Pfam" id="PF00107">
    <property type="entry name" value="ADH_zinc_N"/>
    <property type="match status" value="1"/>
</dbReference>
<dbReference type="OrthoDB" id="7355832at2"/>
<dbReference type="Gene3D" id="3.90.180.10">
    <property type="entry name" value="Medium-chain alcohol dehydrogenases, catalytic domain"/>
    <property type="match status" value="1"/>
</dbReference>
<dbReference type="GO" id="GO:0016491">
    <property type="term" value="F:oxidoreductase activity"/>
    <property type="evidence" value="ECO:0007669"/>
    <property type="project" value="InterPro"/>
</dbReference>
<dbReference type="InterPro" id="IPR011032">
    <property type="entry name" value="GroES-like_sf"/>
</dbReference>
<dbReference type="InterPro" id="IPR013154">
    <property type="entry name" value="ADH-like_N"/>
</dbReference>
<dbReference type="Gene3D" id="3.40.50.720">
    <property type="entry name" value="NAD(P)-binding Rossmann-like Domain"/>
    <property type="match status" value="1"/>
</dbReference>
<dbReference type="STRING" id="200378.SAMN05216553_10521"/>
<dbReference type="Pfam" id="PF08240">
    <property type="entry name" value="ADH_N"/>
    <property type="match status" value="1"/>
</dbReference>
<organism evidence="3 4">
    <name type="scientific">Lentzea fradiae</name>
    <dbReference type="NCBI Taxonomy" id="200378"/>
    <lineage>
        <taxon>Bacteria</taxon>
        <taxon>Bacillati</taxon>
        <taxon>Actinomycetota</taxon>
        <taxon>Actinomycetes</taxon>
        <taxon>Pseudonocardiales</taxon>
        <taxon>Pseudonocardiaceae</taxon>
        <taxon>Lentzea</taxon>
    </lineage>
</organism>
<dbReference type="InterPro" id="IPR036291">
    <property type="entry name" value="NAD(P)-bd_dom_sf"/>
</dbReference>
<dbReference type="CDD" id="cd08253">
    <property type="entry name" value="zeta_crystallin"/>
    <property type="match status" value="1"/>
</dbReference>
<dbReference type="PANTHER" id="PTHR44154">
    <property type="entry name" value="QUINONE OXIDOREDUCTASE"/>
    <property type="match status" value="1"/>
</dbReference>
<dbReference type="Proteomes" id="UP000199623">
    <property type="component" value="Unassembled WGS sequence"/>
</dbReference>